<keyword evidence="2" id="KW-1185">Reference proteome</keyword>
<protein>
    <submittedName>
        <fullName evidence="1">Uncharacterized protein</fullName>
    </submittedName>
</protein>
<organism evidence="1 2">
    <name type="scientific">Sinorhizobium mexicanum</name>
    <dbReference type="NCBI Taxonomy" id="375549"/>
    <lineage>
        <taxon>Bacteria</taxon>
        <taxon>Pseudomonadati</taxon>
        <taxon>Pseudomonadota</taxon>
        <taxon>Alphaproteobacteria</taxon>
        <taxon>Hyphomicrobiales</taxon>
        <taxon>Rhizobiaceae</taxon>
        <taxon>Sinorhizobium/Ensifer group</taxon>
        <taxon>Sinorhizobium</taxon>
    </lineage>
</organism>
<dbReference type="RefSeq" id="WP_180938952.1">
    <property type="nucleotide sequence ID" value="NZ_CP041238.1"/>
</dbReference>
<sequence>MAASNAVAPKPLRLFMPESPVVPSRCNPLGCKRFAAFFAPIAEIWPPQRRTSGILFVAWRLKRNSAVNIGLEWVSAEIIVAAAAIALRFFENAQGLA</sequence>
<reference evidence="1 2" key="1">
    <citation type="submission" date="2019-06" db="EMBL/GenBank/DDBJ databases">
        <title>Complete genome sequence of Ensifer mexicanus ITTG R7 isolated from nodules of Acacia angustissima (Mill.) Kuntze.</title>
        <authorList>
            <person name="Rincon-Rosales R."/>
            <person name="Rogel M.A."/>
            <person name="Guerrero G."/>
            <person name="Rincon-Molina C.I."/>
            <person name="Lopez-Lopez A."/>
            <person name="Martinez-Romero E."/>
        </authorList>
    </citation>
    <scope>NUCLEOTIDE SEQUENCE [LARGE SCALE GENOMIC DNA]</scope>
    <source>
        <strain evidence="1 2">ITTG R7</strain>
    </source>
</reference>
<name>A0A859QEA9_9HYPH</name>
<dbReference type="AlphaFoldDB" id="A0A859QEA9"/>
<evidence type="ECO:0000313" key="1">
    <source>
        <dbReference type="EMBL" id="QLL63042.1"/>
    </source>
</evidence>
<dbReference type="Proteomes" id="UP000510721">
    <property type="component" value="Chromosome"/>
</dbReference>
<dbReference type="KEGG" id="emx:FKV68_17145"/>
<proteinExistence type="predicted"/>
<evidence type="ECO:0000313" key="2">
    <source>
        <dbReference type="Proteomes" id="UP000510721"/>
    </source>
</evidence>
<gene>
    <name evidence="1" type="ORF">FKV68_17145</name>
</gene>
<accession>A0A859QEA9</accession>
<dbReference type="EMBL" id="CP041238">
    <property type="protein sequence ID" value="QLL63042.1"/>
    <property type="molecule type" value="Genomic_DNA"/>
</dbReference>